<dbReference type="InterPro" id="IPR043132">
    <property type="entry name" value="BCAT-like_C"/>
</dbReference>
<dbReference type="InterPro" id="IPR043131">
    <property type="entry name" value="BCAT-like_N"/>
</dbReference>
<dbReference type="PANTHER" id="PTHR42743">
    <property type="entry name" value="AMINO-ACID AMINOTRANSFERASE"/>
    <property type="match status" value="1"/>
</dbReference>
<comment type="subunit">
    <text evidence="3">Homodimer.</text>
</comment>
<name>A0ABW1V1H7_9BACL</name>
<organism evidence="13 14">
    <name type="scientific">Paenibacillus septentrionalis</name>
    <dbReference type="NCBI Taxonomy" id="429342"/>
    <lineage>
        <taxon>Bacteria</taxon>
        <taxon>Bacillati</taxon>
        <taxon>Bacillota</taxon>
        <taxon>Bacilli</taxon>
        <taxon>Bacillales</taxon>
        <taxon>Paenibacillaceae</taxon>
        <taxon>Paenibacillus</taxon>
    </lineage>
</organism>
<dbReference type="InterPro" id="IPR005784">
    <property type="entry name" value="D_amino_transT"/>
</dbReference>
<evidence type="ECO:0000313" key="14">
    <source>
        <dbReference type="Proteomes" id="UP001596233"/>
    </source>
</evidence>
<evidence type="ECO:0000256" key="12">
    <source>
        <dbReference type="RuleBase" id="RU004520"/>
    </source>
</evidence>
<protein>
    <recommendedName>
        <fullName evidence="5 12">D-alanine aminotransferase</fullName>
        <ecNumber evidence="4 12">2.6.1.21</ecNumber>
    </recommendedName>
</protein>
<dbReference type="Gene3D" id="3.30.470.10">
    <property type="match status" value="1"/>
</dbReference>
<keyword evidence="6 13" id="KW-0032">Aminotransferase</keyword>
<dbReference type="PANTHER" id="PTHR42743:SF10">
    <property type="entry name" value="D-ALANINE AMINOTRANSFERASE"/>
    <property type="match status" value="1"/>
</dbReference>
<dbReference type="Pfam" id="PF01063">
    <property type="entry name" value="Aminotran_4"/>
    <property type="match status" value="1"/>
</dbReference>
<reference evidence="14" key="1">
    <citation type="journal article" date="2019" name="Int. J. Syst. Evol. Microbiol.">
        <title>The Global Catalogue of Microorganisms (GCM) 10K type strain sequencing project: providing services to taxonomists for standard genome sequencing and annotation.</title>
        <authorList>
            <consortium name="The Broad Institute Genomics Platform"/>
            <consortium name="The Broad Institute Genome Sequencing Center for Infectious Disease"/>
            <person name="Wu L."/>
            <person name="Ma J."/>
        </authorList>
    </citation>
    <scope>NUCLEOTIDE SEQUENCE [LARGE SCALE GENOMIC DNA]</scope>
    <source>
        <strain evidence="14">PCU 280</strain>
    </source>
</reference>
<evidence type="ECO:0000256" key="1">
    <source>
        <dbReference type="ARBA" id="ARBA00001933"/>
    </source>
</evidence>
<evidence type="ECO:0000256" key="4">
    <source>
        <dbReference type="ARBA" id="ARBA00012874"/>
    </source>
</evidence>
<dbReference type="Gene3D" id="3.20.10.10">
    <property type="entry name" value="D-amino Acid Aminotransferase, subunit A, domain 2"/>
    <property type="match status" value="1"/>
</dbReference>
<dbReference type="EMBL" id="JBHSTE010000002">
    <property type="protein sequence ID" value="MFC6332622.1"/>
    <property type="molecule type" value="Genomic_DNA"/>
</dbReference>
<dbReference type="NCBIfam" id="TIGR01121">
    <property type="entry name" value="D_amino_aminoT"/>
    <property type="match status" value="1"/>
</dbReference>
<dbReference type="GO" id="GO:0047810">
    <property type="term" value="F:D-alanine-2-oxoglutarate aminotransferase activity"/>
    <property type="evidence" value="ECO:0007669"/>
    <property type="project" value="UniProtKB-EC"/>
</dbReference>
<keyword evidence="7 13" id="KW-0808">Transferase</keyword>
<evidence type="ECO:0000256" key="8">
    <source>
        <dbReference type="ARBA" id="ARBA00022898"/>
    </source>
</evidence>
<comment type="similarity">
    <text evidence="2 10">Belongs to the class-IV pyridoxal-phosphate-dependent aminotransferase family.</text>
</comment>
<evidence type="ECO:0000256" key="3">
    <source>
        <dbReference type="ARBA" id="ARBA00011738"/>
    </source>
</evidence>
<dbReference type="RefSeq" id="WP_379233174.1">
    <property type="nucleotide sequence ID" value="NZ_JBHSTE010000002.1"/>
</dbReference>
<dbReference type="InterPro" id="IPR036038">
    <property type="entry name" value="Aminotransferase-like"/>
</dbReference>
<dbReference type="EC" id="2.6.1.21" evidence="4 12"/>
<evidence type="ECO:0000256" key="6">
    <source>
        <dbReference type="ARBA" id="ARBA00022576"/>
    </source>
</evidence>
<dbReference type="InterPro" id="IPR001544">
    <property type="entry name" value="Aminotrans_IV"/>
</dbReference>
<proteinExistence type="inferred from homology"/>
<comment type="catalytic activity">
    <reaction evidence="9 12">
        <text>D-alanine + 2-oxoglutarate = D-glutamate + pyruvate</text>
        <dbReference type="Rhea" id="RHEA:15869"/>
        <dbReference type="ChEBI" id="CHEBI:15361"/>
        <dbReference type="ChEBI" id="CHEBI:16810"/>
        <dbReference type="ChEBI" id="CHEBI:29986"/>
        <dbReference type="ChEBI" id="CHEBI:57416"/>
        <dbReference type="EC" id="2.6.1.21"/>
    </reaction>
</comment>
<sequence length="282" mass="31842">MQYVLRNDEILPRDLVHIDIEDRGYQFGDGVYEVIRFYDGKLFHIEEHLNRLLGSLSSIEIALPLPVDVMLSKLQELVETADYKEGKIYLQVTRGVHPRIHSFPEGVPPLLIAYCSEAKRNFEQLDNGIHAIAVPDDRWLRVNIKSLNLLPNTIAKQKAAERGAVEAIFVRNGIVTECSASNIYGVKDGSIYTHPSNHLILNGITRQVTKKLAKQANIPWIEAEFTLEDLQAMDEVFASNTIIEICPVLSVANVPIKDGKPGTVTRELQKLFSDKIARFREQ</sequence>
<gene>
    <name evidence="13" type="primary">dat</name>
    <name evidence="13" type="ORF">ACFP56_08285</name>
</gene>
<evidence type="ECO:0000313" key="13">
    <source>
        <dbReference type="EMBL" id="MFC6332622.1"/>
    </source>
</evidence>
<keyword evidence="14" id="KW-1185">Reference proteome</keyword>
<evidence type="ECO:0000256" key="9">
    <source>
        <dbReference type="ARBA" id="ARBA00047911"/>
    </source>
</evidence>
<comment type="cofactor">
    <cofactor evidence="1 11">
        <name>pyridoxal 5'-phosphate</name>
        <dbReference type="ChEBI" id="CHEBI:597326"/>
    </cofactor>
</comment>
<comment type="function">
    <text evidence="12">Acts on the D-isomers of alanine, leucine, aspartate, glutamate, aminobutyrate, norvaline and asparagine. The enzyme transfers an amino group from a substrate D-amino acid to the pyridoxal phosphate cofactor to form pyridoxamine and an alpha-keto acid in the first half-reaction.</text>
</comment>
<dbReference type="CDD" id="cd01558">
    <property type="entry name" value="D-AAT_like"/>
    <property type="match status" value="1"/>
</dbReference>
<dbReference type="SUPFAM" id="SSF56752">
    <property type="entry name" value="D-aminoacid aminotransferase-like PLP-dependent enzymes"/>
    <property type="match status" value="1"/>
</dbReference>
<dbReference type="InterPro" id="IPR018300">
    <property type="entry name" value="Aminotrans_IV_CS"/>
</dbReference>
<dbReference type="Proteomes" id="UP001596233">
    <property type="component" value="Unassembled WGS sequence"/>
</dbReference>
<evidence type="ECO:0000256" key="7">
    <source>
        <dbReference type="ARBA" id="ARBA00022679"/>
    </source>
</evidence>
<keyword evidence="8 11" id="KW-0663">Pyridoxal phosphate</keyword>
<evidence type="ECO:0000256" key="11">
    <source>
        <dbReference type="RuleBase" id="RU004516"/>
    </source>
</evidence>
<evidence type="ECO:0000256" key="2">
    <source>
        <dbReference type="ARBA" id="ARBA00009320"/>
    </source>
</evidence>
<evidence type="ECO:0000256" key="10">
    <source>
        <dbReference type="RuleBase" id="RU004106"/>
    </source>
</evidence>
<accession>A0ABW1V1H7</accession>
<dbReference type="PROSITE" id="PS00770">
    <property type="entry name" value="AA_TRANSFER_CLASS_4"/>
    <property type="match status" value="1"/>
</dbReference>
<comment type="caution">
    <text evidence="13">The sequence shown here is derived from an EMBL/GenBank/DDBJ whole genome shotgun (WGS) entry which is preliminary data.</text>
</comment>
<dbReference type="InterPro" id="IPR050571">
    <property type="entry name" value="Class-IV_PLP-Dep_Aminotrnsfr"/>
</dbReference>
<evidence type="ECO:0000256" key="5">
    <source>
        <dbReference type="ARBA" id="ARBA00021779"/>
    </source>
</evidence>